<sequence>MGAEQSAQANAAAATAFKTFYASLPDEAHAQIQALCAKDDVRLLHPNPHAPPPFPAVPIGVTVRLSEGMAAAALATVPRLQRKHYELIPKSLTEMDFWISFFTHVTVIVQQCCPAQMAALAKASGEDNWKGNDTRQSANSFEAVWAALTDAQRAAVVALCARESDALLEPNTAAAPPAFPTLPLGLECFLDETAATAALTHVPGLQKKHYALVPKKLSERAFWTNFFTHLTAVVRPTAGGSV</sequence>
<evidence type="ECO:0000313" key="3">
    <source>
        <dbReference type="Proteomes" id="UP000037460"/>
    </source>
</evidence>
<comment type="caution">
    <text evidence="2">The sequence shown here is derived from an EMBL/GenBank/DDBJ whole genome shotgun (WGS) entry which is preliminary data.</text>
</comment>
<dbReference type="InterPro" id="IPR035925">
    <property type="entry name" value="BSD_dom_sf"/>
</dbReference>
<proteinExistence type="predicted"/>
<dbReference type="Proteomes" id="UP000037460">
    <property type="component" value="Unassembled WGS sequence"/>
</dbReference>
<dbReference type="EMBL" id="JWZX01000007">
    <property type="protein sequence ID" value="KOO53902.1"/>
    <property type="molecule type" value="Genomic_DNA"/>
</dbReference>
<dbReference type="InterPro" id="IPR005607">
    <property type="entry name" value="BSD_dom"/>
</dbReference>
<dbReference type="Gene3D" id="1.10.3970.10">
    <property type="entry name" value="BSD domain"/>
    <property type="match status" value="2"/>
</dbReference>
<dbReference type="PROSITE" id="PS50858">
    <property type="entry name" value="BSD"/>
    <property type="match status" value="2"/>
</dbReference>
<dbReference type="OrthoDB" id="47923at2759"/>
<evidence type="ECO:0000313" key="2">
    <source>
        <dbReference type="EMBL" id="KOO53902.1"/>
    </source>
</evidence>
<dbReference type="Pfam" id="PF03909">
    <property type="entry name" value="BSD"/>
    <property type="match status" value="2"/>
</dbReference>
<name>A0A0M0LSL3_9EUKA</name>
<feature type="domain" description="BSD" evidence="1">
    <location>
        <begin position="192"/>
        <end position="234"/>
    </location>
</feature>
<evidence type="ECO:0000259" key="1">
    <source>
        <dbReference type="PROSITE" id="PS50858"/>
    </source>
</evidence>
<protein>
    <recommendedName>
        <fullName evidence="1">BSD domain-containing protein</fullName>
    </recommendedName>
</protein>
<feature type="domain" description="BSD" evidence="1">
    <location>
        <begin position="78"/>
        <end position="109"/>
    </location>
</feature>
<keyword evidence="3" id="KW-1185">Reference proteome</keyword>
<gene>
    <name evidence="2" type="ORF">Ctob_015501</name>
</gene>
<dbReference type="SMART" id="SM00751">
    <property type="entry name" value="BSD"/>
    <property type="match status" value="2"/>
</dbReference>
<reference evidence="3" key="1">
    <citation type="journal article" date="2015" name="PLoS Genet.">
        <title>Genome Sequence and Transcriptome Analyses of Chrysochromulina tobin: Metabolic Tools for Enhanced Algal Fitness in the Prominent Order Prymnesiales (Haptophyceae).</title>
        <authorList>
            <person name="Hovde B.T."/>
            <person name="Deodato C.R."/>
            <person name="Hunsperger H.M."/>
            <person name="Ryken S.A."/>
            <person name="Yost W."/>
            <person name="Jha R.K."/>
            <person name="Patterson J."/>
            <person name="Monnat R.J. Jr."/>
            <person name="Barlow S.B."/>
            <person name="Starkenburg S.R."/>
            <person name="Cattolico R.A."/>
        </authorList>
    </citation>
    <scope>NUCLEOTIDE SEQUENCE</scope>
    <source>
        <strain evidence="3">CCMP291</strain>
    </source>
</reference>
<dbReference type="AlphaFoldDB" id="A0A0M0LSL3"/>
<accession>A0A0M0LSL3</accession>
<dbReference type="SUPFAM" id="SSF140383">
    <property type="entry name" value="BSD domain-like"/>
    <property type="match status" value="2"/>
</dbReference>
<organism evidence="2 3">
    <name type="scientific">Chrysochromulina tobinii</name>
    <dbReference type="NCBI Taxonomy" id="1460289"/>
    <lineage>
        <taxon>Eukaryota</taxon>
        <taxon>Haptista</taxon>
        <taxon>Haptophyta</taxon>
        <taxon>Prymnesiophyceae</taxon>
        <taxon>Prymnesiales</taxon>
        <taxon>Chrysochromulinaceae</taxon>
        <taxon>Chrysochromulina</taxon>
    </lineage>
</organism>